<organism evidence="6 7">
    <name type="scientific">Ladona fulva</name>
    <name type="common">Scarce chaser dragonfly</name>
    <name type="synonym">Libellula fulva</name>
    <dbReference type="NCBI Taxonomy" id="123851"/>
    <lineage>
        <taxon>Eukaryota</taxon>
        <taxon>Metazoa</taxon>
        <taxon>Ecdysozoa</taxon>
        <taxon>Arthropoda</taxon>
        <taxon>Hexapoda</taxon>
        <taxon>Insecta</taxon>
        <taxon>Pterygota</taxon>
        <taxon>Palaeoptera</taxon>
        <taxon>Odonata</taxon>
        <taxon>Epiprocta</taxon>
        <taxon>Anisoptera</taxon>
        <taxon>Libelluloidea</taxon>
        <taxon>Libellulidae</taxon>
        <taxon>Ladona</taxon>
    </lineage>
</organism>
<dbReference type="SUPFAM" id="SSF52540">
    <property type="entry name" value="P-loop containing nucleoside triphosphate hydrolases"/>
    <property type="match status" value="1"/>
</dbReference>
<dbReference type="OrthoDB" id="6513042at2759"/>
<reference evidence="6" key="2">
    <citation type="submission" date="2017-10" db="EMBL/GenBank/DDBJ databases">
        <title>Ladona fulva Genome sequencing and assembly.</title>
        <authorList>
            <person name="Murali S."/>
            <person name="Richards S."/>
            <person name="Bandaranaike D."/>
            <person name="Bellair M."/>
            <person name="Blankenburg K."/>
            <person name="Chao H."/>
            <person name="Dinh H."/>
            <person name="Doddapaneni H."/>
            <person name="Dugan-Rocha S."/>
            <person name="Elkadiri S."/>
            <person name="Gnanaolivu R."/>
            <person name="Hernandez B."/>
            <person name="Skinner E."/>
            <person name="Javaid M."/>
            <person name="Lee S."/>
            <person name="Li M."/>
            <person name="Ming W."/>
            <person name="Munidasa M."/>
            <person name="Muniz J."/>
            <person name="Nguyen L."/>
            <person name="Hughes D."/>
            <person name="Osuji N."/>
            <person name="Pu L.-L."/>
            <person name="Puazo M."/>
            <person name="Qu C."/>
            <person name="Quiroz J."/>
            <person name="Raj R."/>
            <person name="Weissenberger G."/>
            <person name="Xin Y."/>
            <person name="Zou X."/>
            <person name="Han Y."/>
            <person name="Worley K."/>
            <person name="Muzny D."/>
            <person name="Gibbs R."/>
        </authorList>
    </citation>
    <scope>NUCLEOTIDE SEQUENCE</scope>
    <source>
        <strain evidence="6">Sampled in the wild</strain>
    </source>
</reference>
<name>A0A8K0K3G6_LADFU</name>
<dbReference type="InterPro" id="IPR027417">
    <property type="entry name" value="P-loop_NTPase"/>
</dbReference>
<evidence type="ECO:0000259" key="4">
    <source>
        <dbReference type="Pfam" id="PF13086"/>
    </source>
</evidence>
<evidence type="ECO:0000256" key="2">
    <source>
        <dbReference type="ARBA" id="ARBA00022490"/>
    </source>
</evidence>
<feature type="domain" description="DNA2/NAM7 helicase helicase" evidence="4">
    <location>
        <begin position="97"/>
        <end position="168"/>
    </location>
</feature>
<feature type="domain" description="DNA2/NAM7 helicase-like C-terminal" evidence="5">
    <location>
        <begin position="370"/>
        <end position="571"/>
    </location>
</feature>
<gene>
    <name evidence="6" type="ORF">J437_LFUL004232</name>
</gene>
<dbReference type="GO" id="GO:0005737">
    <property type="term" value="C:cytoplasm"/>
    <property type="evidence" value="ECO:0007669"/>
    <property type="project" value="UniProtKB-SubCell"/>
</dbReference>
<accession>A0A8K0K3G6</accession>
<dbReference type="AlphaFoldDB" id="A0A8K0K3G6"/>
<dbReference type="InterPro" id="IPR041679">
    <property type="entry name" value="DNA2/NAM7-like_C"/>
</dbReference>
<comment type="subcellular location">
    <subcellularLocation>
        <location evidence="1">Cytoplasm</location>
    </subcellularLocation>
</comment>
<evidence type="ECO:0000313" key="6">
    <source>
        <dbReference type="EMBL" id="KAG8227620.1"/>
    </source>
</evidence>
<dbReference type="Proteomes" id="UP000792457">
    <property type="component" value="Unassembled WGS sequence"/>
</dbReference>
<feature type="compositionally biased region" description="Low complexity" evidence="3">
    <location>
        <begin position="1"/>
        <end position="14"/>
    </location>
</feature>
<reference evidence="6" key="1">
    <citation type="submission" date="2013-04" db="EMBL/GenBank/DDBJ databases">
        <authorList>
            <person name="Qu J."/>
            <person name="Murali S.C."/>
            <person name="Bandaranaike D."/>
            <person name="Bellair M."/>
            <person name="Blankenburg K."/>
            <person name="Chao H."/>
            <person name="Dinh H."/>
            <person name="Doddapaneni H."/>
            <person name="Downs B."/>
            <person name="Dugan-Rocha S."/>
            <person name="Elkadiri S."/>
            <person name="Gnanaolivu R.D."/>
            <person name="Hernandez B."/>
            <person name="Javaid M."/>
            <person name="Jayaseelan J.C."/>
            <person name="Lee S."/>
            <person name="Li M."/>
            <person name="Ming W."/>
            <person name="Munidasa M."/>
            <person name="Muniz J."/>
            <person name="Nguyen L."/>
            <person name="Ongeri F."/>
            <person name="Osuji N."/>
            <person name="Pu L.-L."/>
            <person name="Puazo M."/>
            <person name="Qu C."/>
            <person name="Quiroz J."/>
            <person name="Raj R."/>
            <person name="Weissenberger G."/>
            <person name="Xin Y."/>
            <person name="Zou X."/>
            <person name="Han Y."/>
            <person name="Richards S."/>
            <person name="Worley K."/>
            <person name="Muzny D."/>
            <person name="Gibbs R."/>
        </authorList>
    </citation>
    <scope>NUCLEOTIDE SEQUENCE</scope>
    <source>
        <strain evidence="6">Sampled in the wild</strain>
    </source>
</reference>
<keyword evidence="7" id="KW-1185">Reference proteome</keyword>
<evidence type="ECO:0000256" key="3">
    <source>
        <dbReference type="SAM" id="MobiDB-lite"/>
    </source>
</evidence>
<dbReference type="EMBL" id="KZ308330">
    <property type="protein sequence ID" value="KAG8227620.1"/>
    <property type="molecule type" value="Genomic_DNA"/>
</dbReference>
<dbReference type="InterPro" id="IPR041677">
    <property type="entry name" value="DNA2/NAM7_AAA_11"/>
</dbReference>
<feature type="region of interest" description="Disordered" evidence="3">
    <location>
        <begin position="1"/>
        <end position="47"/>
    </location>
</feature>
<evidence type="ECO:0008006" key="8">
    <source>
        <dbReference type="Google" id="ProtNLM"/>
    </source>
</evidence>
<comment type="caution">
    <text evidence="6">The sequence shown here is derived from an EMBL/GenBank/DDBJ whole genome shotgun (WGS) entry which is preliminary data.</text>
</comment>
<dbReference type="PANTHER" id="PTHR45418">
    <property type="entry name" value="CANCER/TESTIS ANTIGEN 55"/>
    <property type="match status" value="1"/>
</dbReference>
<dbReference type="InterPro" id="IPR047187">
    <property type="entry name" value="SF1_C_Upf1"/>
</dbReference>
<dbReference type="CDD" id="cd18808">
    <property type="entry name" value="SF1_C_Upf1"/>
    <property type="match status" value="1"/>
</dbReference>
<sequence>MSSSSNSSTATSRHSTQRIPVVQRLFGANSPPRKSLLSDKDDSNSFMNKKTEVANGLECFNGKEAPSASTLSDFRMDDWEEFVPSHQKRTVKWFNQKLNKRQKSAVLNILKGEARPLPYIIFGPPGTGKTVTVVEAILQILHLVPESRILVATPSNSSADLIAERVLDLAPLNPGELVRLIALHCLEDGKIPSCLMPYCTTGIAGRSEDNDEEVPNVPEFGKKLRIPMSAASLGRHRITIGTCVALGQLHALGLPKGHFTHVFLDETGQRVPHSYKDCLILCHRSVCVFIPQSTEPEALIPLGFLSTSADIGWGQAILAGDPRQLGPVVISKLANHLGLGQSLLARILTTSPYAPDPIGYPDKSNGHHNPSVVTRLVVNYRSVPKLLSLTSDMFYDGTLIPTVSPLYGPEGQLLLKMAKHLPPMKCSEELKEVEIASPLVFHGVRGEEARLADSPSWYNPMEAVQCLEYMKILYHLAELSPSDIGIITPYVEQVKTIRNLLGDNCLPLPKVGTVEEFQGQERLVILLSCVRTSQSQIAVDLVYALGFVSSSNRMNVATSRARALLIILGDPHLLQHDPLWNKVIIRCLESESYIGCDLPNSFSKCVNQSEEPKTAEESSGI</sequence>
<protein>
    <recommendedName>
        <fullName evidence="8">RNA helicase</fullName>
    </recommendedName>
</protein>
<keyword evidence="2" id="KW-0963">Cytoplasm</keyword>
<evidence type="ECO:0000256" key="1">
    <source>
        <dbReference type="ARBA" id="ARBA00004496"/>
    </source>
</evidence>
<dbReference type="GO" id="GO:0004386">
    <property type="term" value="F:helicase activity"/>
    <property type="evidence" value="ECO:0007669"/>
    <property type="project" value="InterPro"/>
</dbReference>
<dbReference type="Pfam" id="PF13086">
    <property type="entry name" value="AAA_11"/>
    <property type="match status" value="1"/>
</dbReference>
<dbReference type="Gene3D" id="3.40.50.300">
    <property type="entry name" value="P-loop containing nucleotide triphosphate hydrolases"/>
    <property type="match status" value="2"/>
</dbReference>
<dbReference type="PANTHER" id="PTHR45418:SF1">
    <property type="entry name" value="CANCER_TESTIS ANTIGEN 55"/>
    <property type="match status" value="1"/>
</dbReference>
<evidence type="ECO:0000313" key="7">
    <source>
        <dbReference type="Proteomes" id="UP000792457"/>
    </source>
</evidence>
<dbReference type="Pfam" id="PF13087">
    <property type="entry name" value="AAA_12"/>
    <property type="match status" value="1"/>
</dbReference>
<proteinExistence type="predicted"/>
<evidence type="ECO:0000259" key="5">
    <source>
        <dbReference type="Pfam" id="PF13087"/>
    </source>
</evidence>